<keyword evidence="3" id="KW-1185">Reference proteome</keyword>
<dbReference type="EMBL" id="JAEEGA010000028">
    <property type="protein sequence ID" value="MBP1044453.1"/>
    <property type="molecule type" value="Genomic_DNA"/>
</dbReference>
<accession>A0A940PKC2</accession>
<sequence>MKELNFVKLFFGVMFLVFVGYAIFLYQEKLLIYELLSGFTALVCLAMVFSKQD</sequence>
<dbReference type="AlphaFoldDB" id="A0A940PKC2"/>
<dbReference type="Proteomes" id="UP000674938">
    <property type="component" value="Unassembled WGS sequence"/>
</dbReference>
<evidence type="ECO:0000313" key="2">
    <source>
        <dbReference type="EMBL" id="MBP1044453.1"/>
    </source>
</evidence>
<evidence type="ECO:0000256" key="1">
    <source>
        <dbReference type="SAM" id="Phobius"/>
    </source>
</evidence>
<dbReference type="RefSeq" id="WP_209532939.1">
    <property type="nucleotide sequence ID" value="NZ_JAEEGA010000028.1"/>
</dbReference>
<keyword evidence="1" id="KW-0472">Membrane</keyword>
<gene>
    <name evidence="2" type="ORF">I6N95_25935</name>
</gene>
<reference evidence="2" key="1">
    <citation type="submission" date="2020-12" db="EMBL/GenBank/DDBJ databases">
        <title>Vagococcus allomyrinae sp. nov. and Enterococcus lavae sp. nov., isolated from the larvae of Allomyrina dichotoma.</title>
        <authorList>
            <person name="Lee S.D."/>
        </authorList>
    </citation>
    <scope>NUCLEOTIDE SEQUENCE</scope>
    <source>
        <strain evidence="2">BWB3-3</strain>
    </source>
</reference>
<keyword evidence="1" id="KW-0812">Transmembrane</keyword>
<name>A0A940PKC2_9ENTE</name>
<protein>
    <submittedName>
        <fullName evidence="2">Uncharacterized protein</fullName>
    </submittedName>
</protein>
<comment type="caution">
    <text evidence="2">The sequence shown here is derived from an EMBL/GenBank/DDBJ whole genome shotgun (WGS) entry which is preliminary data.</text>
</comment>
<organism evidence="2 3">
    <name type="scientific">Vagococcus allomyrinae</name>
    <dbReference type="NCBI Taxonomy" id="2794353"/>
    <lineage>
        <taxon>Bacteria</taxon>
        <taxon>Bacillati</taxon>
        <taxon>Bacillota</taxon>
        <taxon>Bacilli</taxon>
        <taxon>Lactobacillales</taxon>
        <taxon>Enterococcaceae</taxon>
        <taxon>Vagococcus</taxon>
    </lineage>
</organism>
<feature type="transmembrane region" description="Helical" evidence="1">
    <location>
        <begin position="30"/>
        <end position="49"/>
    </location>
</feature>
<proteinExistence type="predicted"/>
<keyword evidence="1" id="KW-1133">Transmembrane helix</keyword>
<evidence type="ECO:0000313" key="3">
    <source>
        <dbReference type="Proteomes" id="UP000674938"/>
    </source>
</evidence>
<feature type="transmembrane region" description="Helical" evidence="1">
    <location>
        <begin position="7"/>
        <end position="24"/>
    </location>
</feature>